<dbReference type="GO" id="GO:1990918">
    <property type="term" value="P:double-strand break repair involved in meiotic recombination"/>
    <property type="evidence" value="ECO:0007669"/>
    <property type="project" value="Ensembl"/>
</dbReference>
<keyword evidence="3" id="KW-1185">Reference proteome</keyword>
<reference evidence="2" key="1">
    <citation type="submission" date="2015-11" db="EMBL/GenBank/DDBJ databases">
        <authorList>
            <consortium name="International Coturnix japonica Genome Analysis Consortium"/>
            <person name="Warren W."/>
            <person name="Burt D.W."/>
            <person name="Antin P.B."/>
            <person name="Lanford R."/>
            <person name="Gros J."/>
            <person name="Wilson R.K."/>
        </authorList>
    </citation>
    <scope>NUCLEOTIDE SEQUENCE [LARGE SCALE GENOMIC DNA]</scope>
</reference>
<dbReference type="InterPro" id="IPR028065">
    <property type="entry name" value="TERB2"/>
</dbReference>
<dbReference type="GO" id="GO:0007130">
    <property type="term" value="P:synaptonemal complex assembly"/>
    <property type="evidence" value="ECO:0007669"/>
    <property type="project" value="Ensembl"/>
</dbReference>
<feature type="region of interest" description="Disordered" evidence="1">
    <location>
        <begin position="93"/>
        <end position="114"/>
    </location>
</feature>
<evidence type="ECO:0000313" key="3">
    <source>
        <dbReference type="Proteomes" id="UP000694412"/>
    </source>
</evidence>
<protein>
    <submittedName>
        <fullName evidence="2">Telomere repeat binding bouquet formation protein 2</fullName>
    </submittedName>
</protein>
<organism evidence="2 3">
    <name type="scientific">Coturnix japonica</name>
    <name type="common">Japanese quail</name>
    <name type="synonym">Coturnix coturnix japonica</name>
    <dbReference type="NCBI Taxonomy" id="93934"/>
    <lineage>
        <taxon>Eukaryota</taxon>
        <taxon>Metazoa</taxon>
        <taxon>Chordata</taxon>
        <taxon>Craniata</taxon>
        <taxon>Vertebrata</taxon>
        <taxon>Euteleostomi</taxon>
        <taxon>Archelosauria</taxon>
        <taxon>Archosauria</taxon>
        <taxon>Dinosauria</taxon>
        <taxon>Saurischia</taxon>
        <taxon>Theropoda</taxon>
        <taxon>Coelurosauria</taxon>
        <taxon>Aves</taxon>
        <taxon>Neognathae</taxon>
        <taxon>Galloanserae</taxon>
        <taxon>Galliformes</taxon>
        <taxon>Phasianidae</taxon>
        <taxon>Perdicinae</taxon>
        <taxon>Coturnix</taxon>
    </lineage>
</organism>
<gene>
    <name evidence="2" type="primary">TERB2</name>
</gene>
<dbReference type="GO" id="GO:0070197">
    <property type="term" value="P:meiotic attachment of telomere to nuclear envelope"/>
    <property type="evidence" value="ECO:0007669"/>
    <property type="project" value="Ensembl"/>
</dbReference>
<dbReference type="Ensembl" id="ENSCJPT00005001741.1">
    <property type="protein sequence ID" value="ENSCJPP00005000997.1"/>
    <property type="gene ID" value="ENSCJPG00005001084.1"/>
</dbReference>
<evidence type="ECO:0000256" key="1">
    <source>
        <dbReference type="SAM" id="MobiDB-lite"/>
    </source>
</evidence>
<dbReference type="Proteomes" id="UP000694412">
    <property type="component" value="Chromosome 10"/>
</dbReference>
<dbReference type="GO" id="GO:0007283">
    <property type="term" value="P:spermatogenesis"/>
    <property type="evidence" value="ECO:0007669"/>
    <property type="project" value="Ensembl"/>
</dbReference>
<dbReference type="GO" id="GO:0000781">
    <property type="term" value="C:chromosome, telomeric region"/>
    <property type="evidence" value="ECO:0007669"/>
    <property type="project" value="Ensembl"/>
</dbReference>
<dbReference type="Pfam" id="PF15101">
    <property type="entry name" value="TERB2"/>
    <property type="match status" value="2"/>
</dbReference>
<sequence length="182" mass="20133">GGLLTRWQDADYLFSSDAAHPDTRRIHESLEYLDGRATVFHSRYLSAWVSSSAAKQPPAPLGHFVLPPASLQEGEGQCPASLRYPAQRVTCIPSQHSSEGKRGSRASSQGEVPCHTLQEYPVNNMVTGYTSARDMRKYMGELHDFIPGTVGYAAYCVHRDISLRPDVKTNIPSNRQLFSAKP</sequence>
<dbReference type="GO" id="GO:0005637">
    <property type="term" value="C:nuclear inner membrane"/>
    <property type="evidence" value="ECO:0007669"/>
    <property type="project" value="Ensembl"/>
</dbReference>
<name>A0A8C2Y5A9_COTJA</name>
<evidence type="ECO:0000313" key="2">
    <source>
        <dbReference type="Ensembl" id="ENSCJPP00005000997.1"/>
    </source>
</evidence>
<accession>A0A8C2Y5A9</accession>
<reference evidence="2" key="3">
    <citation type="submission" date="2025-09" db="UniProtKB">
        <authorList>
            <consortium name="Ensembl"/>
        </authorList>
    </citation>
    <scope>IDENTIFICATION</scope>
</reference>
<proteinExistence type="predicted"/>
<reference evidence="2" key="2">
    <citation type="submission" date="2025-08" db="UniProtKB">
        <authorList>
            <consortium name="Ensembl"/>
        </authorList>
    </citation>
    <scope>IDENTIFICATION</scope>
</reference>
<dbReference type="PANTHER" id="PTHR35345">
    <property type="entry name" value="TELOMERE REPEATS-BINDING BOUQUET FORMATION PROTEIN 2"/>
    <property type="match status" value="1"/>
</dbReference>
<dbReference type="GeneTree" id="ENSGT00390000012336"/>
<dbReference type="AlphaFoldDB" id="A0A8C2Y5A9"/>
<dbReference type="GO" id="GO:0048477">
    <property type="term" value="P:oogenesis"/>
    <property type="evidence" value="ECO:0007669"/>
    <property type="project" value="Ensembl"/>
</dbReference>
<dbReference type="PANTHER" id="PTHR35345:SF1">
    <property type="entry name" value="TELOMERE REPEATS-BINDING BOUQUET FORMATION PROTEIN 2"/>
    <property type="match status" value="1"/>
</dbReference>